<evidence type="ECO:0000256" key="1">
    <source>
        <dbReference type="SAM" id="Phobius"/>
    </source>
</evidence>
<dbReference type="RefSeq" id="WP_230428206.1">
    <property type="nucleotide sequence ID" value="NZ_CP087676.1"/>
</dbReference>
<dbReference type="EMBL" id="JAJPPU010000002">
    <property type="protein sequence ID" value="MCD8473833.1"/>
    <property type="molecule type" value="Genomic_DNA"/>
</dbReference>
<evidence type="ECO:0000313" key="2">
    <source>
        <dbReference type="EMBL" id="MCD8473833.1"/>
    </source>
</evidence>
<reference evidence="2" key="1">
    <citation type="submission" date="2021-11" db="EMBL/GenBank/DDBJ databases">
        <title>Genome sequence of Xylella taiwanensis PLS432.</title>
        <authorList>
            <person name="Weng L.-W."/>
            <person name="Su C.-C."/>
            <person name="Tsai C.-W."/>
            <person name="Kuo C.-H."/>
        </authorList>
    </citation>
    <scope>NUCLEOTIDE SEQUENCE</scope>
    <source>
        <strain evidence="2">PLS432</strain>
    </source>
</reference>
<protein>
    <submittedName>
        <fullName evidence="2">Uncharacterized protein</fullName>
    </submittedName>
</protein>
<proteinExistence type="predicted"/>
<feature type="transmembrane region" description="Helical" evidence="1">
    <location>
        <begin position="237"/>
        <end position="256"/>
    </location>
</feature>
<feature type="transmembrane region" description="Helical" evidence="1">
    <location>
        <begin position="110"/>
        <end position="133"/>
    </location>
</feature>
<keyword evidence="1" id="KW-0472">Membrane</keyword>
<name>A0ABS8TXA2_9GAMM</name>
<evidence type="ECO:0000313" key="3">
    <source>
        <dbReference type="Proteomes" id="UP001430701"/>
    </source>
</evidence>
<gene>
    <name evidence="2" type="ORF">LPH55_10285</name>
</gene>
<keyword evidence="1" id="KW-1133">Transmembrane helix</keyword>
<accession>A0ABS8TXA2</accession>
<organism evidence="2 3">
    <name type="scientific">Xylella taiwanensis</name>
    <dbReference type="NCBI Taxonomy" id="1444770"/>
    <lineage>
        <taxon>Bacteria</taxon>
        <taxon>Pseudomonadati</taxon>
        <taxon>Pseudomonadota</taxon>
        <taxon>Gammaproteobacteria</taxon>
        <taxon>Lysobacterales</taxon>
        <taxon>Lysobacteraceae</taxon>
        <taxon>Xylella</taxon>
    </lineage>
</organism>
<feature type="transmembrane region" description="Helical" evidence="1">
    <location>
        <begin position="212"/>
        <end position="231"/>
    </location>
</feature>
<feature type="transmembrane region" description="Helical" evidence="1">
    <location>
        <begin position="171"/>
        <end position="192"/>
    </location>
</feature>
<feature type="transmembrane region" description="Helical" evidence="1">
    <location>
        <begin position="56"/>
        <end position="74"/>
    </location>
</feature>
<sequence>MPITESSYLNHTNYENTSPWATVGQVGLGLLLWTQISTTLLSIGSKNTTSLNPMQCAALILGTILTLSVMINLIRTVSPAYRNWQRIAASATSLTLVGSTTQLWFLHHPVLLPGFMPMIGTLSSLTALTSLYALQKTLAPSQNELALLSHCMHTLAGGAGLLLAMMSQYAATPLAGTNASILILLGTVTAILLLKQQLQDATTKQTPDIKHVIVLSLLLGPPLLLWIYGHFNEPSRQNWWLTAAAMIISHTLHWQVTKNPRQPGSR</sequence>
<feature type="transmembrane region" description="Helical" evidence="1">
    <location>
        <begin position="20"/>
        <end position="44"/>
    </location>
</feature>
<comment type="caution">
    <text evidence="2">The sequence shown here is derived from an EMBL/GenBank/DDBJ whole genome shotgun (WGS) entry which is preliminary data.</text>
</comment>
<keyword evidence="1" id="KW-0812">Transmembrane</keyword>
<keyword evidence="3" id="KW-1185">Reference proteome</keyword>
<dbReference type="Proteomes" id="UP001430701">
    <property type="component" value="Unassembled WGS sequence"/>
</dbReference>
<feature type="transmembrane region" description="Helical" evidence="1">
    <location>
        <begin position="145"/>
        <end position="165"/>
    </location>
</feature>